<evidence type="ECO:0000256" key="1">
    <source>
        <dbReference type="SAM" id="MobiDB-lite"/>
    </source>
</evidence>
<evidence type="ECO:0000313" key="3">
    <source>
        <dbReference type="Proteomes" id="UP000319771"/>
    </source>
</evidence>
<reference evidence="2 3" key="1">
    <citation type="journal article" date="2019" name="Nat. Microbiol.">
        <title>Mediterranean grassland soil C-N compound turnover is dependent on rainfall and depth, and is mediated by genomically divergent microorganisms.</title>
        <authorList>
            <person name="Diamond S."/>
            <person name="Andeer P.F."/>
            <person name="Li Z."/>
            <person name="Crits-Christoph A."/>
            <person name="Burstein D."/>
            <person name="Anantharaman K."/>
            <person name="Lane K.R."/>
            <person name="Thomas B.C."/>
            <person name="Pan C."/>
            <person name="Northen T.R."/>
            <person name="Banfield J.F."/>
        </authorList>
    </citation>
    <scope>NUCLEOTIDE SEQUENCE [LARGE SCALE GENOMIC DNA]</scope>
    <source>
        <strain evidence="2">WS_11</strain>
    </source>
</reference>
<sequence length="380" mass="42245">MLTGVADRTVPTRVWGSSRLMCSPWRPGRGRVNRGVRSDRRHPRARAPRPAVVSASPAAPRGHDRPQVPDIPATSRPRRHPRGINAVPHDTRRSRSTRLREGMAGTARCAMVSGPSPPPEREHRMRSIDLLIDSQLRRWELERIIARRSDLPEGRTPVAKPIITLSREHGSGGGRIAADLALRFGYTLLHRDTVNQMCRSTGYQRRLVEALDERNRSEISNWIDGMLAGTYLDGSDYVRALYTTIQSIAQLGGVVVVGRGANIIVGLDRGFHARVVAPRALRIENLVTRKGLSLRDAAHEVDARDHERREFIRKMFGRSVDDPLSFDVIVNEAGRSPDELVDWLEAAARTKFARLRSAAEDVVGARGVVASPRVWGSAAR</sequence>
<dbReference type="Proteomes" id="UP000319771">
    <property type="component" value="Unassembled WGS sequence"/>
</dbReference>
<dbReference type="InterPro" id="IPR027417">
    <property type="entry name" value="P-loop_NTPase"/>
</dbReference>
<feature type="compositionally biased region" description="Low complexity" evidence="1">
    <location>
        <begin position="48"/>
        <end position="60"/>
    </location>
</feature>
<proteinExistence type="predicted"/>
<feature type="region of interest" description="Disordered" evidence="1">
    <location>
        <begin position="24"/>
        <end position="103"/>
    </location>
</feature>
<feature type="compositionally biased region" description="Basic and acidic residues" evidence="1">
    <location>
        <begin position="89"/>
        <end position="101"/>
    </location>
</feature>
<dbReference type="GO" id="GO:0016301">
    <property type="term" value="F:kinase activity"/>
    <property type="evidence" value="ECO:0007669"/>
    <property type="project" value="UniProtKB-KW"/>
</dbReference>
<protein>
    <submittedName>
        <fullName evidence="2">Cytidylate kinase-like family protein</fullName>
    </submittedName>
</protein>
<dbReference type="AlphaFoldDB" id="A0A538UE55"/>
<organism evidence="2 3">
    <name type="scientific">Eiseniibacteriota bacterium</name>
    <dbReference type="NCBI Taxonomy" id="2212470"/>
    <lineage>
        <taxon>Bacteria</taxon>
        <taxon>Candidatus Eiseniibacteriota</taxon>
    </lineage>
</organism>
<dbReference type="Gene3D" id="3.40.50.300">
    <property type="entry name" value="P-loop containing nucleotide triphosphate hydrolases"/>
    <property type="match status" value="1"/>
</dbReference>
<dbReference type="EMBL" id="VBPB01000008">
    <property type="protein sequence ID" value="TMQ74182.1"/>
    <property type="molecule type" value="Genomic_DNA"/>
</dbReference>
<name>A0A538UE55_UNCEI</name>
<feature type="compositionally biased region" description="Basic residues" evidence="1">
    <location>
        <begin position="28"/>
        <end position="47"/>
    </location>
</feature>
<keyword evidence="2" id="KW-0418">Kinase</keyword>
<evidence type="ECO:0000313" key="2">
    <source>
        <dbReference type="EMBL" id="TMQ74182.1"/>
    </source>
</evidence>
<comment type="caution">
    <text evidence="2">The sequence shown here is derived from an EMBL/GenBank/DDBJ whole genome shotgun (WGS) entry which is preliminary data.</text>
</comment>
<keyword evidence="2" id="KW-0808">Transferase</keyword>
<accession>A0A538UE55</accession>
<gene>
    <name evidence="2" type="ORF">E6K81_00875</name>
</gene>
<dbReference type="Pfam" id="PF13189">
    <property type="entry name" value="Cytidylate_kin2"/>
    <property type="match status" value="1"/>
</dbReference>